<feature type="binding site" evidence="9">
    <location>
        <position position="121"/>
    </location>
    <ligand>
        <name>Zn(2+)</name>
        <dbReference type="ChEBI" id="CHEBI:29105"/>
        <note>catalytic</note>
    </ligand>
</feature>
<name>A0A3E3DUF6_9FIRM</name>
<dbReference type="PANTHER" id="PTHR46986">
    <property type="entry name" value="ENDORIBONUCLEASE YBEY, CHLOROPLASTIC"/>
    <property type="match status" value="1"/>
</dbReference>
<dbReference type="AlphaFoldDB" id="A0A3E3DUF6"/>
<evidence type="ECO:0000256" key="4">
    <source>
        <dbReference type="ARBA" id="ARBA00022722"/>
    </source>
</evidence>
<keyword evidence="9" id="KW-0963">Cytoplasm</keyword>
<protein>
    <recommendedName>
        <fullName evidence="9">Endoribonuclease YbeY</fullName>
        <ecNumber evidence="9">3.1.-.-</ecNumber>
    </recommendedName>
</protein>
<keyword evidence="4 9" id="KW-0540">Nuclease</keyword>
<dbReference type="Gene3D" id="3.40.390.30">
    <property type="entry name" value="Metalloproteases ('zincins'), catalytic domain"/>
    <property type="match status" value="1"/>
</dbReference>
<keyword evidence="5 9" id="KW-0479">Metal-binding</keyword>
<comment type="subcellular location">
    <subcellularLocation>
        <location evidence="9">Cytoplasm</location>
    </subcellularLocation>
</comment>
<evidence type="ECO:0000256" key="7">
    <source>
        <dbReference type="ARBA" id="ARBA00022801"/>
    </source>
</evidence>
<evidence type="ECO:0000256" key="3">
    <source>
        <dbReference type="ARBA" id="ARBA00022552"/>
    </source>
</evidence>
<dbReference type="GO" id="GO:0008270">
    <property type="term" value="F:zinc ion binding"/>
    <property type="evidence" value="ECO:0007669"/>
    <property type="project" value="UniProtKB-UniRule"/>
</dbReference>
<comment type="caution">
    <text evidence="10">The sequence shown here is derived from an EMBL/GenBank/DDBJ whole genome shotgun (WGS) entry which is preliminary data.</text>
</comment>
<reference evidence="10 11" key="1">
    <citation type="submission" date="2018-08" db="EMBL/GenBank/DDBJ databases">
        <title>A genome reference for cultivated species of the human gut microbiota.</title>
        <authorList>
            <person name="Zou Y."/>
            <person name="Xue W."/>
            <person name="Luo G."/>
        </authorList>
    </citation>
    <scope>NUCLEOTIDE SEQUENCE [LARGE SCALE GENOMIC DNA]</scope>
    <source>
        <strain evidence="10 11">AM25-6</strain>
    </source>
</reference>
<evidence type="ECO:0000256" key="5">
    <source>
        <dbReference type="ARBA" id="ARBA00022723"/>
    </source>
</evidence>
<dbReference type="EC" id="3.1.-.-" evidence="9"/>
<dbReference type="GO" id="GO:0004521">
    <property type="term" value="F:RNA endonuclease activity"/>
    <property type="evidence" value="ECO:0007669"/>
    <property type="project" value="UniProtKB-UniRule"/>
</dbReference>
<keyword evidence="6 9" id="KW-0255">Endonuclease</keyword>
<dbReference type="InterPro" id="IPR023091">
    <property type="entry name" value="MetalPrtase_cat_dom_sf_prd"/>
</dbReference>
<dbReference type="HAMAP" id="MF_00009">
    <property type="entry name" value="Endoribonucl_YbeY"/>
    <property type="match status" value="1"/>
</dbReference>
<dbReference type="GO" id="GO:0006364">
    <property type="term" value="P:rRNA processing"/>
    <property type="evidence" value="ECO:0007669"/>
    <property type="project" value="UniProtKB-UniRule"/>
</dbReference>
<dbReference type="GO" id="GO:0005737">
    <property type="term" value="C:cytoplasm"/>
    <property type="evidence" value="ECO:0007669"/>
    <property type="project" value="UniProtKB-SubCell"/>
</dbReference>
<dbReference type="Proteomes" id="UP000261212">
    <property type="component" value="Unassembled WGS sequence"/>
</dbReference>
<evidence type="ECO:0000256" key="9">
    <source>
        <dbReference type="HAMAP-Rule" id="MF_00009"/>
    </source>
</evidence>
<comment type="cofactor">
    <cofactor evidence="9">
        <name>Zn(2+)</name>
        <dbReference type="ChEBI" id="CHEBI:29105"/>
    </cofactor>
    <text evidence="9">Binds 1 zinc ion.</text>
</comment>
<proteinExistence type="inferred from homology"/>
<keyword evidence="7 9" id="KW-0378">Hydrolase</keyword>
<keyword evidence="2 9" id="KW-0690">Ribosome biogenesis</keyword>
<dbReference type="SUPFAM" id="SSF55486">
    <property type="entry name" value="Metalloproteases ('zincins'), catalytic domain"/>
    <property type="match status" value="1"/>
</dbReference>
<feature type="binding site" evidence="9">
    <location>
        <position position="117"/>
    </location>
    <ligand>
        <name>Zn(2+)</name>
        <dbReference type="ChEBI" id="CHEBI:29105"/>
        <note>catalytic</note>
    </ligand>
</feature>
<organism evidence="10 11">
    <name type="scientific">Anaerofustis stercorihominis</name>
    <dbReference type="NCBI Taxonomy" id="214853"/>
    <lineage>
        <taxon>Bacteria</taxon>
        <taxon>Bacillati</taxon>
        <taxon>Bacillota</taxon>
        <taxon>Clostridia</taxon>
        <taxon>Eubacteriales</taxon>
        <taxon>Eubacteriaceae</taxon>
        <taxon>Anaerofustis</taxon>
    </lineage>
</organism>
<dbReference type="Pfam" id="PF02130">
    <property type="entry name" value="YbeY"/>
    <property type="match status" value="1"/>
</dbReference>
<dbReference type="InterPro" id="IPR002036">
    <property type="entry name" value="YbeY"/>
</dbReference>
<comment type="similarity">
    <text evidence="1 9">Belongs to the endoribonuclease YbeY family.</text>
</comment>
<dbReference type="PANTHER" id="PTHR46986:SF1">
    <property type="entry name" value="ENDORIBONUCLEASE YBEY, CHLOROPLASTIC"/>
    <property type="match status" value="1"/>
</dbReference>
<dbReference type="PROSITE" id="PS01306">
    <property type="entry name" value="UPF0054"/>
    <property type="match status" value="1"/>
</dbReference>
<evidence type="ECO:0000313" key="10">
    <source>
        <dbReference type="EMBL" id="RGD72861.1"/>
    </source>
</evidence>
<dbReference type="RefSeq" id="WP_007048797.1">
    <property type="nucleotide sequence ID" value="NZ_CABKNJ010000005.1"/>
</dbReference>
<dbReference type="GO" id="GO:0004222">
    <property type="term" value="F:metalloendopeptidase activity"/>
    <property type="evidence" value="ECO:0007669"/>
    <property type="project" value="InterPro"/>
</dbReference>
<sequence length="152" mass="17820">MIETEVLFDNRSGKDVSEETYNKIQLAINKTLEYENFKKPSQVSVSLVNSEEIKTLNNYYRNIDKTTDVLSFPMDDDEFEDEVIILGDVVLCLDKAKEQAIEFGHSLDREICYLTVHSTLHLLGFDHMEEEEKKEMREHEEKVMDILDLPRE</sequence>
<keyword evidence="3 9" id="KW-0698">rRNA processing</keyword>
<keyword evidence="8 9" id="KW-0862">Zinc</keyword>
<accession>A0A3E3DUF6</accession>
<comment type="function">
    <text evidence="9">Single strand-specific metallo-endoribonuclease involved in late-stage 70S ribosome quality control and in maturation of the 3' terminus of the 16S rRNA.</text>
</comment>
<evidence type="ECO:0000256" key="1">
    <source>
        <dbReference type="ARBA" id="ARBA00010875"/>
    </source>
</evidence>
<dbReference type="NCBIfam" id="TIGR00043">
    <property type="entry name" value="rRNA maturation RNase YbeY"/>
    <property type="match status" value="1"/>
</dbReference>
<feature type="binding site" evidence="9">
    <location>
        <position position="127"/>
    </location>
    <ligand>
        <name>Zn(2+)</name>
        <dbReference type="ChEBI" id="CHEBI:29105"/>
        <note>catalytic</note>
    </ligand>
</feature>
<evidence type="ECO:0000256" key="6">
    <source>
        <dbReference type="ARBA" id="ARBA00022759"/>
    </source>
</evidence>
<gene>
    <name evidence="9 10" type="primary">ybeY</name>
    <name evidence="10" type="ORF">DW687_12065</name>
</gene>
<dbReference type="GeneID" id="97999299"/>
<dbReference type="EMBL" id="QUSM01000010">
    <property type="protein sequence ID" value="RGD72861.1"/>
    <property type="molecule type" value="Genomic_DNA"/>
</dbReference>
<evidence type="ECO:0000256" key="8">
    <source>
        <dbReference type="ARBA" id="ARBA00022833"/>
    </source>
</evidence>
<evidence type="ECO:0000313" key="11">
    <source>
        <dbReference type="Proteomes" id="UP000261212"/>
    </source>
</evidence>
<dbReference type="InterPro" id="IPR020549">
    <property type="entry name" value="YbeY_CS"/>
</dbReference>
<evidence type="ECO:0000256" key="2">
    <source>
        <dbReference type="ARBA" id="ARBA00022517"/>
    </source>
</evidence>